<comment type="similarity">
    <text evidence="1 5">Belongs to the iron/manganese superoxide dismutase family.</text>
</comment>
<evidence type="ECO:0000259" key="7">
    <source>
        <dbReference type="Pfam" id="PF02777"/>
    </source>
</evidence>
<sequence>MSKFQLPALPYAYEALEPHFDKETMTIHHQRHHQAYVDNLNKAVAGSDAENETLENILRSVSKYSPAIRNNGGGHYNHSLFWETLSPTPRTQPEGQLAEAIKNTFGSLDELKAQIKQAGLGQFGSGWAWLFVKYNGSLGVAATANQDNPLMDTNVTNQGYPILGVDVWEHAYYLKYQNKRADYLDAFWSVLDWSVIEKKYAEIITKLQ</sequence>
<protein>
    <recommendedName>
        <fullName evidence="2 5">Superoxide dismutase</fullName>
        <ecNumber evidence="2 5">1.15.1.1</ecNumber>
    </recommendedName>
</protein>
<feature type="domain" description="Manganese/iron superoxide dismutase C-terminal" evidence="7">
    <location>
        <begin position="93"/>
        <end position="198"/>
    </location>
</feature>
<dbReference type="PANTHER" id="PTHR43595">
    <property type="entry name" value="37S RIBOSOMAL PROTEIN S26, MITOCHONDRIAL"/>
    <property type="match status" value="1"/>
</dbReference>
<dbReference type="EC" id="1.15.1.1" evidence="2 5"/>
<evidence type="ECO:0000313" key="9">
    <source>
        <dbReference type="Proteomes" id="UP001501126"/>
    </source>
</evidence>
<evidence type="ECO:0000256" key="3">
    <source>
        <dbReference type="ARBA" id="ARBA00022723"/>
    </source>
</evidence>
<evidence type="ECO:0000256" key="4">
    <source>
        <dbReference type="ARBA" id="ARBA00023002"/>
    </source>
</evidence>
<comment type="function">
    <text evidence="5">Destroys radicals which are normally produced within the cells and which are toxic to biological systems.</text>
</comment>
<accession>A0ABP3Y3Z2</accession>
<keyword evidence="4 5" id="KW-0560">Oxidoreductase</keyword>
<dbReference type="Pfam" id="PF00081">
    <property type="entry name" value="Sod_Fe_N"/>
    <property type="match status" value="1"/>
</dbReference>
<evidence type="ECO:0000313" key="8">
    <source>
        <dbReference type="EMBL" id="GAA0875667.1"/>
    </source>
</evidence>
<dbReference type="PRINTS" id="PR01703">
    <property type="entry name" value="MNSODISMTASE"/>
</dbReference>
<dbReference type="Gene3D" id="3.55.40.20">
    <property type="entry name" value="Iron/manganese superoxide dismutase, C-terminal domain"/>
    <property type="match status" value="1"/>
</dbReference>
<dbReference type="SUPFAM" id="SSF46609">
    <property type="entry name" value="Fe,Mn superoxide dismutase (SOD), N-terminal domain"/>
    <property type="match status" value="1"/>
</dbReference>
<evidence type="ECO:0000256" key="1">
    <source>
        <dbReference type="ARBA" id="ARBA00008714"/>
    </source>
</evidence>
<keyword evidence="9" id="KW-1185">Reference proteome</keyword>
<dbReference type="InterPro" id="IPR019831">
    <property type="entry name" value="Mn/Fe_SOD_N"/>
</dbReference>
<dbReference type="InterPro" id="IPR036314">
    <property type="entry name" value="SOD_C_sf"/>
</dbReference>
<gene>
    <name evidence="8" type="ORF">GCM10009118_20760</name>
</gene>
<comment type="caution">
    <text evidence="8">The sequence shown here is derived from an EMBL/GenBank/DDBJ whole genome shotgun (WGS) entry which is preliminary data.</text>
</comment>
<dbReference type="PANTHER" id="PTHR43595:SF2">
    <property type="entry name" value="SMALL RIBOSOMAL SUBUNIT PROTEIN MS42"/>
    <property type="match status" value="1"/>
</dbReference>
<evidence type="ECO:0000256" key="2">
    <source>
        <dbReference type="ARBA" id="ARBA00012682"/>
    </source>
</evidence>
<dbReference type="Pfam" id="PF02777">
    <property type="entry name" value="Sod_Fe_C"/>
    <property type="match status" value="1"/>
</dbReference>
<dbReference type="EMBL" id="BAAAFH010000011">
    <property type="protein sequence ID" value="GAA0875667.1"/>
    <property type="molecule type" value="Genomic_DNA"/>
</dbReference>
<evidence type="ECO:0000256" key="5">
    <source>
        <dbReference type="RuleBase" id="RU000414"/>
    </source>
</evidence>
<organism evidence="8 9">
    <name type="scientific">Wandonia haliotis</name>
    <dbReference type="NCBI Taxonomy" id="574963"/>
    <lineage>
        <taxon>Bacteria</taxon>
        <taxon>Pseudomonadati</taxon>
        <taxon>Bacteroidota</taxon>
        <taxon>Flavobacteriia</taxon>
        <taxon>Flavobacteriales</taxon>
        <taxon>Crocinitomicaceae</taxon>
        <taxon>Wandonia</taxon>
    </lineage>
</organism>
<dbReference type="RefSeq" id="WP_343787390.1">
    <property type="nucleotide sequence ID" value="NZ_BAAAFH010000011.1"/>
</dbReference>
<keyword evidence="3 5" id="KW-0479">Metal-binding</keyword>
<feature type="domain" description="Manganese/iron superoxide dismutase N-terminal" evidence="6">
    <location>
        <begin position="3"/>
        <end position="86"/>
    </location>
</feature>
<dbReference type="SUPFAM" id="SSF54719">
    <property type="entry name" value="Fe,Mn superoxide dismutase (SOD), C-terminal domain"/>
    <property type="match status" value="1"/>
</dbReference>
<dbReference type="Proteomes" id="UP001501126">
    <property type="component" value="Unassembled WGS sequence"/>
</dbReference>
<dbReference type="InterPro" id="IPR001189">
    <property type="entry name" value="Mn/Fe_SOD"/>
</dbReference>
<dbReference type="InterPro" id="IPR019833">
    <property type="entry name" value="Mn/Fe_SOD_BS"/>
</dbReference>
<comment type="catalytic activity">
    <reaction evidence="5">
        <text>2 superoxide + 2 H(+) = H2O2 + O2</text>
        <dbReference type="Rhea" id="RHEA:20696"/>
        <dbReference type="ChEBI" id="CHEBI:15378"/>
        <dbReference type="ChEBI" id="CHEBI:15379"/>
        <dbReference type="ChEBI" id="CHEBI:16240"/>
        <dbReference type="ChEBI" id="CHEBI:18421"/>
        <dbReference type="EC" id="1.15.1.1"/>
    </reaction>
</comment>
<reference evidence="9" key="1">
    <citation type="journal article" date="2019" name="Int. J. Syst. Evol. Microbiol.">
        <title>The Global Catalogue of Microorganisms (GCM) 10K type strain sequencing project: providing services to taxonomists for standard genome sequencing and annotation.</title>
        <authorList>
            <consortium name="The Broad Institute Genomics Platform"/>
            <consortium name="The Broad Institute Genome Sequencing Center for Infectious Disease"/>
            <person name="Wu L."/>
            <person name="Ma J."/>
        </authorList>
    </citation>
    <scope>NUCLEOTIDE SEQUENCE [LARGE SCALE GENOMIC DNA]</scope>
    <source>
        <strain evidence="9">JCM 16083</strain>
    </source>
</reference>
<dbReference type="PROSITE" id="PS00088">
    <property type="entry name" value="SOD_MN"/>
    <property type="match status" value="1"/>
</dbReference>
<evidence type="ECO:0000259" key="6">
    <source>
        <dbReference type="Pfam" id="PF00081"/>
    </source>
</evidence>
<proteinExistence type="inferred from homology"/>
<dbReference type="InterPro" id="IPR019832">
    <property type="entry name" value="Mn/Fe_SOD_C"/>
</dbReference>
<dbReference type="InterPro" id="IPR036324">
    <property type="entry name" value="Mn/Fe_SOD_N_sf"/>
</dbReference>
<dbReference type="Gene3D" id="1.10.287.990">
    <property type="entry name" value="Fe,Mn superoxide dismutase (SOD) domain"/>
    <property type="match status" value="1"/>
</dbReference>
<name>A0ABP3Y3Z2_9FLAO</name>
<dbReference type="PIRSF" id="PIRSF000349">
    <property type="entry name" value="SODismutase"/>
    <property type="match status" value="1"/>
</dbReference>